<protein>
    <submittedName>
        <fullName evidence="1">Uncharacterized protein</fullName>
    </submittedName>
</protein>
<dbReference type="EMBL" id="JASBNA010000020">
    <property type="protein sequence ID" value="KAK7685500.1"/>
    <property type="molecule type" value="Genomic_DNA"/>
</dbReference>
<proteinExistence type="predicted"/>
<name>A0AAW0FWD7_9APHY</name>
<organism evidence="1 2">
    <name type="scientific">Cerrena zonata</name>
    <dbReference type="NCBI Taxonomy" id="2478898"/>
    <lineage>
        <taxon>Eukaryota</taxon>
        <taxon>Fungi</taxon>
        <taxon>Dikarya</taxon>
        <taxon>Basidiomycota</taxon>
        <taxon>Agaricomycotina</taxon>
        <taxon>Agaricomycetes</taxon>
        <taxon>Polyporales</taxon>
        <taxon>Cerrenaceae</taxon>
        <taxon>Cerrena</taxon>
    </lineage>
</organism>
<accession>A0AAW0FWD7</accession>
<dbReference type="Proteomes" id="UP001385951">
    <property type="component" value="Unassembled WGS sequence"/>
</dbReference>
<comment type="caution">
    <text evidence="1">The sequence shown here is derived from an EMBL/GenBank/DDBJ whole genome shotgun (WGS) entry which is preliminary data.</text>
</comment>
<reference evidence="1 2" key="1">
    <citation type="submission" date="2022-09" db="EMBL/GenBank/DDBJ databases">
        <authorList>
            <person name="Palmer J.M."/>
        </authorList>
    </citation>
    <scope>NUCLEOTIDE SEQUENCE [LARGE SCALE GENOMIC DNA]</scope>
    <source>
        <strain evidence="1 2">DSM 7382</strain>
    </source>
</reference>
<sequence length="163" mass="18548">MFHFKQLDARQPLRLRNVFKAVLDKVEDTLEFQEVAYAQRLLDDSQYAGHGPYSHLVQGKKTGLTNLTTGLDLLGPYRYFNGIQRINDVEVYNGVECDGSEPTRTPHYAVLLVDRTGVAAHSTLPRSMTTTREGDPREKLYFDDWDPNLLDPIPLIPLTSLKE</sequence>
<evidence type="ECO:0000313" key="1">
    <source>
        <dbReference type="EMBL" id="KAK7685500.1"/>
    </source>
</evidence>
<gene>
    <name evidence="1" type="ORF">QCA50_011364</name>
</gene>
<evidence type="ECO:0000313" key="2">
    <source>
        <dbReference type="Proteomes" id="UP001385951"/>
    </source>
</evidence>
<keyword evidence="2" id="KW-1185">Reference proteome</keyword>
<dbReference type="AlphaFoldDB" id="A0AAW0FWD7"/>